<organism evidence="1 2">
    <name type="scientific">Mycena maculata</name>
    <dbReference type="NCBI Taxonomy" id="230809"/>
    <lineage>
        <taxon>Eukaryota</taxon>
        <taxon>Fungi</taxon>
        <taxon>Dikarya</taxon>
        <taxon>Basidiomycota</taxon>
        <taxon>Agaricomycotina</taxon>
        <taxon>Agaricomycetes</taxon>
        <taxon>Agaricomycetidae</taxon>
        <taxon>Agaricales</taxon>
        <taxon>Marasmiineae</taxon>
        <taxon>Mycenaceae</taxon>
        <taxon>Mycena</taxon>
    </lineage>
</organism>
<protein>
    <submittedName>
        <fullName evidence="1">Uncharacterized protein</fullName>
    </submittedName>
</protein>
<reference evidence="1" key="1">
    <citation type="submission" date="2023-03" db="EMBL/GenBank/DDBJ databases">
        <title>Massive genome expansion in bonnet fungi (Mycena s.s.) driven by repeated elements and novel gene families across ecological guilds.</title>
        <authorList>
            <consortium name="Lawrence Berkeley National Laboratory"/>
            <person name="Harder C.B."/>
            <person name="Miyauchi S."/>
            <person name="Viragh M."/>
            <person name="Kuo A."/>
            <person name="Thoen E."/>
            <person name="Andreopoulos B."/>
            <person name="Lu D."/>
            <person name="Skrede I."/>
            <person name="Drula E."/>
            <person name="Henrissat B."/>
            <person name="Morin E."/>
            <person name="Kohler A."/>
            <person name="Barry K."/>
            <person name="LaButti K."/>
            <person name="Morin E."/>
            <person name="Salamov A."/>
            <person name="Lipzen A."/>
            <person name="Mereny Z."/>
            <person name="Hegedus B."/>
            <person name="Baldrian P."/>
            <person name="Stursova M."/>
            <person name="Weitz H."/>
            <person name="Taylor A."/>
            <person name="Grigoriev I.V."/>
            <person name="Nagy L.G."/>
            <person name="Martin F."/>
            <person name="Kauserud H."/>
        </authorList>
    </citation>
    <scope>NUCLEOTIDE SEQUENCE</scope>
    <source>
        <strain evidence="1">CBHHK188m</strain>
    </source>
</reference>
<evidence type="ECO:0000313" key="1">
    <source>
        <dbReference type="EMBL" id="KAJ7737439.1"/>
    </source>
</evidence>
<gene>
    <name evidence="1" type="ORF">DFH07DRAFT_1064760</name>
</gene>
<accession>A0AAD7MZC9</accession>
<comment type="caution">
    <text evidence="1">The sequence shown here is derived from an EMBL/GenBank/DDBJ whole genome shotgun (WGS) entry which is preliminary data.</text>
</comment>
<dbReference type="EMBL" id="JARJLG010000143">
    <property type="protein sequence ID" value="KAJ7737439.1"/>
    <property type="molecule type" value="Genomic_DNA"/>
</dbReference>
<evidence type="ECO:0000313" key="2">
    <source>
        <dbReference type="Proteomes" id="UP001215280"/>
    </source>
</evidence>
<keyword evidence="2" id="KW-1185">Reference proteome</keyword>
<name>A0AAD7MZC9_9AGAR</name>
<dbReference type="AlphaFoldDB" id="A0AAD7MZC9"/>
<proteinExistence type="predicted"/>
<dbReference type="Proteomes" id="UP001215280">
    <property type="component" value="Unassembled WGS sequence"/>
</dbReference>
<sequence length="156" mass="17789">MISLGWSGLESAREEWLECNKGITYHSADEEAKFPLIQRTFRRGRQFCKQIDDADLTAKQIGQIRMPFYMKPDAPDHENVPIFEAAIPKVAKILEVFSDSHPVVASYTTFFAAQKTDDSSSRKVHNWMHTLNLVPSPELSRLFFLLSKNCPTEING</sequence>